<evidence type="ECO:0000313" key="10">
    <source>
        <dbReference type="RefSeq" id="XP_053538740.1"/>
    </source>
</evidence>
<dbReference type="OMA" id="KFIEMEM"/>
<name>A0A2D0RQP4_ICTPU</name>
<protein>
    <submittedName>
        <fullName evidence="5 6">C-type lectin domain family 20 member A isoform X1</fullName>
    </submittedName>
</protein>
<evidence type="ECO:0000313" key="9">
    <source>
        <dbReference type="RefSeq" id="XP_053538739.1"/>
    </source>
</evidence>
<dbReference type="SMART" id="SM00034">
    <property type="entry name" value="CLECT"/>
    <property type="match status" value="2"/>
</dbReference>
<dbReference type="RefSeq" id="XP_053538735.1">
    <property type="nucleotide sequence ID" value="XM_053682760.1"/>
</dbReference>
<dbReference type="RefSeq" id="XP_053538739.1">
    <property type="nucleotide sequence ID" value="XM_053682764.1"/>
</dbReference>
<evidence type="ECO:0000313" key="8">
    <source>
        <dbReference type="RefSeq" id="XP_053538738.1"/>
    </source>
</evidence>
<feature type="domain" description="C-type lectin" evidence="3">
    <location>
        <begin position="176"/>
        <end position="282"/>
    </location>
</feature>
<sequence length="344" mass="39392">MVQGRLAAFIWWCALHSLLSVLTQQLPYGSLPTSMMKQHLFILLFFTGVVPLVQSVTRKYFLVQQGRKWTDAQTYCQATYTDLAIIKSNDDVIQLQNEVQSQKFSSRAWIGMYSNISSWHWSLGYEPVTNIFGNWYVGEPNNGGGNQNCAAAYPFGWTDLQCTQVHPFLCFDETKNGSDRYIYINNSVQWPEAQAYCRQYHTDLASARDETENSFIKALVPGITWFGLIKDPWKWVDHTNFSTISWLSGQPDNSMRNENCGVIYMGKAGDAQCSTILPFFCYSVSTKQQIIKMKIQSSQDMNDPAENVAILEKIKQKLKDNGMVEDIKVKWRVQSDGEVFHKEK</sequence>
<dbReference type="RefSeq" id="XP_053538738.1">
    <property type="nucleotide sequence ID" value="XM_053682763.1"/>
</dbReference>
<evidence type="ECO:0000313" key="5">
    <source>
        <dbReference type="RefSeq" id="XP_053538735.1"/>
    </source>
</evidence>
<keyword evidence="1" id="KW-0812">Transmembrane</keyword>
<dbReference type="GeneID" id="108270267"/>
<dbReference type="Pfam" id="PF00059">
    <property type="entry name" value="Lectin_C"/>
    <property type="match status" value="2"/>
</dbReference>
<feature type="signal peptide" evidence="2">
    <location>
        <begin position="1"/>
        <end position="23"/>
    </location>
</feature>
<reference evidence="4" key="1">
    <citation type="journal article" date="2016" name="Nat. Commun.">
        <title>The channel catfish genome sequence provides insights into the evolution of scale formation in teleosts.</title>
        <authorList>
            <person name="Liu Z."/>
            <person name="Liu S."/>
            <person name="Yao J."/>
            <person name="Bao L."/>
            <person name="Zhang J."/>
            <person name="Li Y."/>
            <person name="Jiang C."/>
            <person name="Sun L."/>
            <person name="Wang R."/>
            <person name="Zhang Y."/>
            <person name="Zhou T."/>
            <person name="Zeng Q."/>
            <person name="Fu Q."/>
            <person name="Gao S."/>
            <person name="Li N."/>
            <person name="Koren S."/>
            <person name="Jiang Y."/>
            <person name="Zimin A."/>
            <person name="Xu P."/>
            <person name="Phillippy A.M."/>
            <person name="Geng X."/>
            <person name="Song L."/>
            <person name="Sun F."/>
            <person name="Li C."/>
            <person name="Wang X."/>
            <person name="Chen A."/>
            <person name="Jin Y."/>
            <person name="Yuan Z."/>
            <person name="Yang Y."/>
            <person name="Tan S."/>
            <person name="Peatman E."/>
            <person name="Lu J."/>
            <person name="Qin Z."/>
            <person name="Dunham R."/>
            <person name="Li Z."/>
            <person name="Sonstegard T."/>
            <person name="Feng J."/>
            <person name="Danzmann R.G."/>
            <person name="Schroeder S."/>
            <person name="Scheffler B."/>
            <person name="Duke M.V."/>
            <person name="Ballard L."/>
            <person name="Kucuktas H."/>
            <person name="Kaltenboeck L."/>
            <person name="Liu H."/>
            <person name="Armbruster J."/>
            <person name="Xie Y."/>
            <person name="Kirby M.L."/>
            <person name="Tian Y."/>
            <person name="Flanagan M.E."/>
            <person name="Mu W."/>
            <person name="Waldbieser G.C."/>
        </authorList>
    </citation>
    <scope>NUCLEOTIDE SEQUENCE [LARGE SCALE GENOMIC DNA]</scope>
    <source>
        <strain evidence="4">SDA103</strain>
    </source>
</reference>
<organism evidence="4 10">
    <name type="scientific">Ictalurus punctatus</name>
    <name type="common">Channel catfish</name>
    <name type="synonym">Silurus punctatus</name>
    <dbReference type="NCBI Taxonomy" id="7998"/>
    <lineage>
        <taxon>Eukaryota</taxon>
        <taxon>Metazoa</taxon>
        <taxon>Chordata</taxon>
        <taxon>Craniata</taxon>
        <taxon>Vertebrata</taxon>
        <taxon>Euteleostomi</taxon>
        <taxon>Actinopterygii</taxon>
        <taxon>Neopterygii</taxon>
        <taxon>Teleostei</taxon>
        <taxon>Ostariophysi</taxon>
        <taxon>Siluriformes</taxon>
        <taxon>Ictaluridae</taxon>
        <taxon>Ictalurus</taxon>
    </lineage>
</organism>
<dbReference type="InterPro" id="IPR016187">
    <property type="entry name" value="CTDL_fold"/>
</dbReference>
<feature type="domain" description="C-type lectin" evidence="3">
    <location>
        <begin position="60"/>
        <end position="171"/>
    </location>
</feature>
<evidence type="ECO:0000259" key="3">
    <source>
        <dbReference type="PROSITE" id="PS50041"/>
    </source>
</evidence>
<dbReference type="Proteomes" id="UP000221080">
    <property type="component" value="Chromosome 9"/>
</dbReference>
<dbReference type="RefSeq" id="XP_053538740.1">
    <property type="nucleotide sequence ID" value="XM_053682765.1"/>
</dbReference>
<dbReference type="AlphaFoldDB" id="A0A2D0RQP4"/>
<accession>A0A2D0RQP4</accession>
<dbReference type="InterPro" id="IPR001304">
    <property type="entry name" value="C-type_lectin-like"/>
</dbReference>
<dbReference type="RefSeq" id="XP_053538737.1">
    <property type="nucleotide sequence ID" value="XM_053682762.1"/>
</dbReference>
<dbReference type="PANTHER" id="PTHR45784:SF3">
    <property type="entry name" value="C-TYPE LECTIN DOMAIN FAMILY 4 MEMBER K-LIKE-RELATED"/>
    <property type="match status" value="1"/>
</dbReference>
<gene>
    <name evidence="5 6 7 8 9 10" type="primary">LOC108270267</name>
</gene>
<dbReference type="SUPFAM" id="SSF56436">
    <property type="entry name" value="C-type lectin-like"/>
    <property type="match status" value="2"/>
</dbReference>
<evidence type="ECO:0000256" key="1">
    <source>
        <dbReference type="SAM" id="Phobius"/>
    </source>
</evidence>
<evidence type="ECO:0000313" key="6">
    <source>
        <dbReference type="RefSeq" id="XP_053538736.1"/>
    </source>
</evidence>
<evidence type="ECO:0000256" key="2">
    <source>
        <dbReference type="SAM" id="SignalP"/>
    </source>
</evidence>
<evidence type="ECO:0000313" key="4">
    <source>
        <dbReference type="Proteomes" id="UP000221080"/>
    </source>
</evidence>
<keyword evidence="4" id="KW-1185">Reference proteome</keyword>
<keyword evidence="1" id="KW-0472">Membrane</keyword>
<evidence type="ECO:0000313" key="7">
    <source>
        <dbReference type="RefSeq" id="XP_053538737.1"/>
    </source>
</evidence>
<dbReference type="OrthoDB" id="7357196at2759"/>
<dbReference type="PROSITE" id="PS50041">
    <property type="entry name" value="C_TYPE_LECTIN_2"/>
    <property type="match status" value="2"/>
</dbReference>
<dbReference type="PANTHER" id="PTHR45784">
    <property type="entry name" value="C-TYPE LECTIN DOMAIN FAMILY 20 MEMBER A-RELATED"/>
    <property type="match status" value="1"/>
</dbReference>
<dbReference type="RefSeq" id="XP_053538736.1">
    <property type="nucleotide sequence ID" value="XM_053682761.1"/>
</dbReference>
<feature type="transmembrane region" description="Helical" evidence="1">
    <location>
        <begin position="39"/>
        <end position="57"/>
    </location>
</feature>
<reference evidence="5 6" key="2">
    <citation type="submission" date="2025-04" db="UniProtKB">
        <authorList>
            <consortium name="RefSeq"/>
        </authorList>
    </citation>
    <scope>IDENTIFICATION</scope>
    <source>
        <tissue evidence="5 6">Blood</tissue>
    </source>
</reference>
<dbReference type="Gene3D" id="3.10.100.10">
    <property type="entry name" value="Mannose-Binding Protein A, subunit A"/>
    <property type="match status" value="2"/>
</dbReference>
<keyword evidence="2" id="KW-0732">Signal</keyword>
<keyword evidence="1" id="KW-1133">Transmembrane helix</keyword>
<dbReference type="InterPro" id="IPR016186">
    <property type="entry name" value="C-type_lectin-like/link_sf"/>
</dbReference>
<proteinExistence type="predicted"/>
<feature type="chain" id="PRO_5013510352" evidence="2">
    <location>
        <begin position="24"/>
        <end position="344"/>
    </location>
</feature>